<dbReference type="GO" id="GO:0006508">
    <property type="term" value="P:proteolysis"/>
    <property type="evidence" value="ECO:0007669"/>
    <property type="project" value="UniProtKB-KW"/>
</dbReference>
<dbReference type="InterPro" id="IPR001969">
    <property type="entry name" value="Aspartic_peptidase_AS"/>
</dbReference>
<proteinExistence type="inferred from homology"/>
<evidence type="ECO:0000256" key="2">
    <source>
        <dbReference type="ARBA" id="ARBA00022670"/>
    </source>
</evidence>
<keyword evidence="2 5" id="KW-0645">Protease</keyword>
<dbReference type="EMBL" id="JAACNO010002482">
    <property type="protein sequence ID" value="KAF4132846.1"/>
    <property type="molecule type" value="Genomic_DNA"/>
</dbReference>
<feature type="active site" evidence="4">
    <location>
        <position position="143"/>
    </location>
</feature>
<dbReference type="AlphaFoldDB" id="A0A8S9TVP3"/>
<dbReference type="CDD" id="cd05471">
    <property type="entry name" value="pepsin_like"/>
    <property type="match status" value="1"/>
</dbReference>
<dbReference type="Pfam" id="PF00026">
    <property type="entry name" value="Asp"/>
    <property type="match status" value="1"/>
</dbReference>
<dbReference type="InterPro" id="IPR001461">
    <property type="entry name" value="Aspartic_peptidase_A1"/>
</dbReference>
<sequence length="593" mass="64549">MANAAVSKTCGLNGTAALRHISVLAVFDQLQIISMRLRLLPSLAILSTHCVATGAEPLRVSLARRRPPTAATPDWIQSEAVAYHHGDPATPDWIMTESNSTQDAAQPPLPHGKRVPLQNFGNVQYIGAVGFGNPPQYFDVVFDTGSSDTWIPGTSCNSCGSHHQFDSQKSTTFLDTEEKFYDAYGSGSVSGTVVVDTVTISGYTVDSVRFGIIDDESDKLQEFLADGIFGLGFEGLAHISRPTVFAALAGQNADLENMFAFYLTPEAYRTGSELHIGGYDLSVVGPNASFHYTPVVKLPEFDSFMYWTIKMNNFSIVPQTLSDGDSINAEVTVQADVSVNMCEPFCYAIVDTGTSLISVPAGQFNEVVSKITRGLDCDGIDCNAVAVKDFPVLHFGMEPDNVFLLQPQDYVLCSGWGQCKLQFQSTTDEWWILGDVFIKTYYTLFDAERMRIGFACDGDVCQGGRGNIYGDNGEGGAFGAWENAFLLGSCFAAACMFLFVFLLNQQDEEPNLSQDEGFLGAIIDRRNSPQGFQTHDPKRPLLYDDEESQHVYATSSSSTSQASSYAEARRNFAALPSPRSSDGYQSDGSCVEV</sequence>
<feature type="domain" description="Peptidase A1" evidence="7">
    <location>
        <begin position="125"/>
        <end position="455"/>
    </location>
</feature>
<dbReference type="PROSITE" id="PS51767">
    <property type="entry name" value="PEPTIDASE_A1"/>
    <property type="match status" value="1"/>
</dbReference>
<reference evidence="8" key="1">
    <citation type="submission" date="2020-03" db="EMBL/GenBank/DDBJ databases">
        <title>Hybrid Assembly of Korean Phytophthora infestans isolates.</title>
        <authorList>
            <person name="Prokchorchik M."/>
            <person name="Lee Y."/>
            <person name="Seo J."/>
            <person name="Cho J.-H."/>
            <person name="Park Y.-E."/>
            <person name="Jang D.-C."/>
            <person name="Im J.-S."/>
            <person name="Choi J.-G."/>
            <person name="Park H.-J."/>
            <person name="Lee G.-B."/>
            <person name="Lee Y.-G."/>
            <person name="Hong S.-Y."/>
            <person name="Cho K."/>
            <person name="Sohn K.H."/>
        </authorList>
    </citation>
    <scope>NUCLEOTIDE SEQUENCE</scope>
    <source>
        <strain evidence="8">KR_2_A2</strain>
    </source>
</reference>
<dbReference type="InterPro" id="IPR033121">
    <property type="entry name" value="PEPTIDASE_A1"/>
</dbReference>
<dbReference type="PANTHER" id="PTHR47966">
    <property type="entry name" value="BETA-SITE APP-CLEAVING ENZYME, ISOFORM A-RELATED"/>
    <property type="match status" value="1"/>
</dbReference>
<keyword evidence="5" id="KW-0378">Hydrolase</keyword>
<evidence type="ECO:0000256" key="5">
    <source>
        <dbReference type="RuleBase" id="RU000454"/>
    </source>
</evidence>
<dbReference type="Gene3D" id="2.60.40.1960">
    <property type="match status" value="1"/>
</dbReference>
<organism evidence="8 9">
    <name type="scientific">Phytophthora infestans</name>
    <name type="common">Potato late blight agent</name>
    <name type="synonym">Botrytis infestans</name>
    <dbReference type="NCBI Taxonomy" id="4787"/>
    <lineage>
        <taxon>Eukaryota</taxon>
        <taxon>Sar</taxon>
        <taxon>Stramenopiles</taxon>
        <taxon>Oomycota</taxon>
        <taxon>Peronosporomycetes</taxon>
        <taxon>Peronosporales</taxon>
        <taxon>Peronosporaceae</taxon>
        <taxon>Phytophthora</taxon>
    </lineage>
</organism>
<dbReference type="SUPFAM" id="SSF50630">
    <property type="entry name" value="Acid proteases"/>
    <property type="match status" value="1"/>
</dbReference>
<evidence type="ECO:0000256" key="3">
    <source>
        <dbReference type="ARBA" id="ARBA00022750"/>
    </source>
</evidence>
<dbReference type="FunFam" id="2.40.70.10:FF:000008">
    <property type="entry name" value="Cathepsin D"/>
    <property type="match status" value="1"/>
</dbReference>
<feature type="region of interest" description="Disordered" evidence="6">
    <location>
        <begin position="574"/>
        <end position="593"/>
    </location>
</feature>
<dbReference type="PROSITE" id="PS00141">
    <property type="entry name" value="ASP_PROTEASE"/>
    <property type="match status" value="2"/>
</dbReference>
<dbReference type="GO" id="GO:0004190">
    <property type="term" value="F:aspartic-type endopeptidase activity"/>
    <property type="evidence" value="ECO:0007669"/>
    <property type="project" value="UniProtKB-KW"/>
</dbReference>
<dbReference type="InterPro" id="IPR034164">
    <property type="entry name" value="Pepsin-like_dom"/>
</dbReference>
<feature type="active site" evidence="4">
    <location>
        <position position="351"/>
    </location>
</feature>
<protein>
    <submittedName>
        <fullName evidence="8">Eukaryotic aspartyl protease</fullName>
    </submittedName>
</protein>
<comment type="caution">
    <text evidence="8">The sequence shown here is derived from an EMBL/GenBank/DDBJ whole genome shotgun (WGS) entry which is preliminary data.</text>
</comment>
<accession>A0A8S9TVP3</accession>
<evidence type="ECO:0000313" key="8">
    <source>
        <dbReference type="EMBL" id="KAF4132846.1"/>
    </source>
</evidence>
<dbReference type="PANTHER" id="PTHR47966:SF51">
    <property type="entry name" value="BETA-SITE APP-CLEAVING ENZYME, ISOFORM A-RELATED"/>
    <property type="match status" value="1"/>
</dbReference>
<evidence type="ECO:0000259" key="7">
    <source>
        <dbReference type="PROSITE" id="PS51767"/>
    </source>
</evidence>
<feature type="compositionally biased region" description="Polar residues" evidence="6">
    <location>
        <begin position="578"/>
        <end position="593"/>
    </location>
</feature>
<evidence type="ECO:0000256" key="6">
    <source>
        <dbReference type="SAM" id="MobiDB-lite"/>
    </source>
</evidence>
<dbReference type="PRINTS" id="PR00792">
    <property type="entry name" value="PEPSIN"/>
</dbReference>
<gene>
    <name evidence="8" type="ORF">GN958_ATG17961</name>
</gene>
<evidence type="ECO:0000256" key="4">
    <source>
        <dbReference type="PIRSR" id="PIRSR601461-1"/>
    </source>
</evidence>
<keyword evidence="3 5" id="KW-0064">Aspartyl protease</keyword>
<evidence type="ECO:0000256" key="1">
    <source>
        <dbReference type="ARBA" id="ARBA00007447"/>
    </source>
</evidence>
<dbReference type="Gene3D" id="2.40.70.10">
    <property type="entry name" value="Acid Proteases"/>
    <property type="match status" value="2"/>
</dbReference>
<evidence type="ECO:0000313" key="9">
    <source>
        <dbReference type="Proteomes" id="UP000704712"/>
    </source>
</evidence>
<dbReference type="Proteomes" id="UP000704712">
    <property type="component" value="Unassembled WGS sequence"/>
</dbReference>
<comment type="similarity">
    <text evidence="1 5">Belongs to the peptidase A1 family.</text>
</comment>
<dbReference type="InterPro" id="IPR021109">
    <property type="entry name" value="Peptidase_aspartic_dom_sf"/>
</dbReference>
<name>A0A8S9TVP3_PHYIN</name>